<proteinExistence type="predicted"/>
<evidence type="ECO:0008006" key="3">
    <source>
        <dbReference type="Google" id="ProtNLM"/>
    </source>
</evidence>
<organism evidence="1 2">
    <name type="scientific">Lithospermum erythrorhizon</name>
    <name type="common">Purple gromwell</name>
    <name type="synonym">Lithospermum officinale var. erythrorhizon</name>
    <dbReference type="NCBI Taxonomy" id="34254"/>
    <lineage>
        <taxon>Eukaryota</taxon>
        <taxon>Viridiplantae</taxon>
        <taxon>Streptophyta</taxon>
        <taxon>Embryophyta</taxon>
        <taxon>Tracheophyta</taxon>
        <taxon>Spermatophyta</taxon>
        <taxon>Magnoliopsida</taxon>
        <taxon>eudicotyledons</taxon>
        <taxon>Gunneridae</taxon>
        <taxon>Pentapetalae</taxon>
        <taxon>asterids</taxon>
        <taxon>lamiids</taxon>
        <taxon>Boraginales</taxon>
        <taxon>Boraginaceae</taxon>
        <taxon>Boraginoideae</taxon>
        <taxon>Lithospermeae</taxon>
        <taxon>Lithospermum</taxon>
    </lineage>
</organism>
<dbReference type="PANTHER" id="PTHR33116">
    <property type="entry name" value="REVERSE TRANSCRIPTASE ZINC-BINDING DOMAIN-CONTAINING PROTEIN-RELATED-RELATED"/>
    <property type="match status" value="1"/>
</dbReference>
<sequence>MLRKGELCAEGLTCMLKDAEERRALTGIKIIRDSPSVGQTKKEVFRFIQAKVEGRIKGWKGKLSQAGKEVMIKSVTSAIPNFIMNCFKLPSGIIDDLNSTMAHFLWANGEGEKGIHWKTWDKLCEDEGRGGLGFKDLECMNLALLAKQGWRVATQEASLLFKLLKGRYFRRSSFLHAKLGANPSYGWRNLLKGRKVLAKGVRWRVEHLLGSDDATSVLSIPLSRRNGMDKLIWNYTRSGVYLTCLGYKCARDMIRNGECRGKTSEECSSGSVVDPCWSSL</sequence>
<keyword evidence="2" id="KW-1185">Reference proteome</keyword>
<evidence type="ECO:0000313" key="2">
    <source>
        <dbReference type="Proteomes" id="UP001454036"/>
    </source>
</evidence>
<accession>A0AAV3PXE1</accession>
<gene>
    <name evidence="1" type="ORF">LIER_12842</name>
</gene>
<comment type="caution">
    <text evidence="1">The sequence shown here is derived from an EMBL/GenBank/DDBJ whole genome shotgun (WGS) entry which is preliminary data.</text>
</comment>
<dbReference type="PANTHER" id="PTHR33116:SF86">
    <property type="entry name" value="REVERSE TRANSCRIPTASE DOMAIN-CONTAINING PROTEIN"/>
    <property type="match status" value="1"/>
</dbReference>
<dbReference type="EMBL" id="BAABME010002522">
    <property type="protein sequence ID" value="GAA0155015.1"/>
    <property type="molecule type" value="Genomic_DNA"/>
</dbReference>
<dbReference type="Proteomes" id="UP001454036">
    <property type="component" value="Unassembled WGS sequence"/>
</dbReference>
<protein>
    <recommendedName>
        <fullName evidence="3">Reverse transcriptase</fullName>
    </recommendedName>
</protein>
<dbReference type="AlphaFoldDB" id="A0AAV3PXE1"/>
<name>A0AAV3PXE1_LITER</name>
<reference evidence="1 2" key="1">
    <citation type="submission" date="2024-01" db="EMBL/GenBank/DDBJ databases">
        <title>The complete chloroplast genome sequence of Lithospermum erythrorhizon: insights into the phylogenetic relationship among Boraginaceae species and the maternal lineages of purple gromwells.</title>
        <authorList>
            <person name="Okada T."/>
            <person name="Watanabe K."/>
        </authorList>
    </citation>
    <scope>NUCLEOTIDE SEQUENCE [LARGE SCALE GENOMIC DNA]</scope>
</reference>
<evidence type="ECO:0000313" key="1">
    <source>
        <dbReference type="EMBL" id="GAA0155015.1"/>
    </source>
</evidence>